<proteinExistence type="predicted"/>
<dbReference type="EMBL" id="JABBFW010000029">
    <property type="protein sequence ID" value="NML18247.1"/>
    <property type="molecule type" value="Genomic_DNA"/>
</dbReference>
<name>A0A848FDG9_9BURK</name>
<protein>
    <submittedName>
        <fullName evidence="1">Uncharacterized protein</fullName>
    </submittedName>
</protein>
<accession>A0A848FDG9</accession>
<sequence length="122" mass="13037">MADDLAHKAGALLDLWSQLSAHHVVLGSGCACGVGGVSLRLEDFELDIVGYLEDAGLRCEVAAVVGFFQALQAAPQPSQPLLALLHDMQQERLPGEVAAWLLPRLERTLRSFAELHGPKGQG</sequence>
<dbReference type="AlphaFoldDB" id="A0A848FDG9"/>
<evidence type="ECO:0000313" key="2">
    <source>
        <dbReference type="Proteomes" id="UP000574067"/>
    </source>
</evidence>
<evidence type="ECO:0000313" key="1">
    <source>
        <dbReference type="EMBL" id="NML18247.1"/>
    </source>
</evidence>
<reference evidence="1 2" key="1">
    <citation type="submission" date="2020-04" db="EMBL/GenBank/DDBJ databases">
        <title>Azohydromonas sp. isolated from soil.</title>
        <authorList>
            <person name="Dahal R.H."/>
        </authorList>
    </citation>
    <scope>NUCLEOTIDE SEQUENCE [LARGE SCALE GENOMIC DNA]</scope>
    <source>
        <strain evidence="1 2">G-1-1-14</strain>
    </source>
</reference>
<keyword evidence="2" id="KW-1185">Reference proteome</keyword>
<gene>
    <name evidence="1" type="ORF">HHL10_25085</name>
</gene>
<organism evidence="1 2">
    <name type="scientific">Azohydromonas caseinilytica</name>
    <dbReference type="NCBI Taxonomy" id="2728836"/>
    <lineage>
        <taxon>Bacteria</taxon>
        <taxon>Pseudomonadati</taxon>
        <taxon>Pseudomonadota</taxon>
        <taxon>Betaproteobacteria</taxon>
        <taxon>Burkholderiales</taxon>
        <taxon>Sphaerotilaceae</taxon>
        <taxon>Azohydromonas</taxon>
    </lineage>
</organism>
<dbReference type="Proteomes" id="UP000574067">
    <property type="component" value="Unassembled WGS sequence"/>
</dbReference>
<comment type="caution">
    <text evidence="1">The sequence shown here is derived from an EMBL/GenBank/DDBJ whole genome shotgun (WGS) entry which is preliminary data.</text>
</comment>
<dbReference type="RefSeq" id="WP_169163146.1">
    <property type="nucleotide sequence ID" value="NZ_JABBFW010000029.1"/>
</dbReference>